<dbReference type="SUPFAM" id="SSF53187">
    <property type="entry name" value="Zn-dependent exopeptidases"/>
    <property type="match status" value="1"/>
</dbReference>
<feature type="signal peptide" evidence="1">
    <location>
        <begin position="1"/>
        <end position="22"/>
    </location>
</feature>
<dbReference type="EMBL" id="JARVCO010000007">
    <property type="protein sequence ID" value="MDZ8118374.1"/>
    <property type="molecule type" value="Genomic_DNA"/>
</dbReference>
<evidence type="ECO:0000256" key="1">
    <source>
        <dbReference type="SAM" id="SignalP"/>
    </source>
</evidence>
<dbReference type="InterPro" id="IPR007484">
    <property type="entry name" value="Peptidase_M28"/>
</dbReference>
<dbReference type="PANTHER" id="PTHR12147:SF26">
    <property type="entry name" value="PEPTIDASE M28 DOMAIN-CONTAINING PROTEIN"/>
    <property type="match status" value="1"/>
</dbReference>
<comment type="caution">
    <text evidence="3">The sequence shown here is derived from an EMBL/GenBank/DDBJ whole genome shotgun (WGS) entry which is preliminary data.</text>
</comment>
<dbReference type="Gene3D" id="3.40.630.10">
    <property type="entry name" value="Zn peptidases"/>
    <property type="match status" value="1"/>
</dbReference>
<evidence type="ECO:0000259" key="2">
    <source>
        <dbReference type="Pfam" id="PF04389"/>
    </source>
</evidence>
<protein>
    <submittedName>
        <fullName evidence="3">M20/M25/M40 family metallo-hydrolase</fullName>
    </submittedName>
</protein>
<dbReference type="RefSeq" id="WP_322608171.1">
    <property type="nucleotide sequence ID" value="NZ_JARVCO010000007.1"/>
</dbReference>
<feature type="domain" description="Peptidase M28" evidence="2">
    <location>
        <begin position="104"/>
        <end position="323"/>
    </location>
</feature>
<feature type="chain" id="PRO_5045175823" evidence="1">
    <location>
        <begin position="23"/>
        <end position="412"/>
    </location>
</feature>
<dbReference type="Pfam" id="PF04389">
    <property type="entry name" value="Peptidase_M28"/>
    <property type="match status" value="1"/>
</dbReference>
<accession>A0ABU5MVY4</accession>
<proteinExistence type="predicted"/>
<organism evidence="3 4">
    <name type="scientific">Pontiella agarivorans</name>
    <dbReference type="NCBI Taxonomy" id="3038953"/>
    <lineage>
        <taxon>Bacteria</taxon>
        <taxon>Pseudomonadati</taxon>
        <taxon>Kiritimatiellota</taxon>
        <taxon>Kiritimatiellia</taxon>
        <taxon>Kiritimatiellales</taxon>
        <taxon>Pontiellaceae</taxon>
        <taxon>Pontiella</taxon>
    </lineage>
</organism>
<reference evidence="3 4" key="1">
    <citation type="journal article" date="2024" name="Appl. Environ. Microbiol.">
        <title>Pontiella agarivorans sp. nov., a novel marine anaerobic bacterium capable of degrading macroalgal polysaccharides and fixing nitrogen.</title>
        <authorList>
            <person name="Liu N."/>
            <person name="Kivenson V."/>
            <person name="Peng X."/>
            <person name="Cui Z."/>
            <person name="Lankiewicz T.S."/>
            <person name="Gosselin K.M."/>
            <person name="English C.J."/>
            <person name="Blair E.M."/>
            <person name="O'Malley M.A."/>
            <person name="Valentine D.L."/>
        </authorList>
    </citation>
    <scope>NUCLEOTIDE SEQUENCE [LARGE SCALE GENOMIC DNA]</scope>
    <source>
        <strain evidence="3 4">NLcol2</strain>
    </source>
</reference>
<keyword evidence="1" id="KW-0732">Signal</keyword>
<sequence>MFWKRILLSLGLFGGTALTALAVSISDIAGEVSEGSYSNFHINLFVEEGDSRGFTDGSSPRTPLPQHDLARDYIFNTFQAMGFETYLAPFTFNYSGRSYTGCNNVIAIKRGTSGFIHIIGAHYDSVDSGQSDVTGVCPGADDNASGVAGILETARAIQDYTFLDTIILIAFDGEEKGFFGSKHFVNNWTTTQTGQTNATRFLRANIKGMLSVDMIGYDDPTTAYDVILGTVNYQRNSPLSKALEDAAATYSGVETYKSSDWDLSDHKPFDDAGIESILVIEGDYYDYWNNPPQYENPYYHTPNDNIDQPNYISYAYATDVTRMLVGYLLDQAVVIPPATLWQTFSGSTVSLNWESSPGIAYDVYGSTNLIASNGWNVLTTVPSTPTITTHSVSFDLNAYSNRIFKVISDPEQ</sequence>
<dbReference type="InterPro" id="IPR045175">
    <property type="entry name" value="M28_fam"/>
</dbReference>
<dbReference type="PANTHER" id="PTHR12147">
    <property type="entry name" value="METALLOPEPTIDASE M28 FAMILY MEMBER"/>
    <property type="match status" value="1"/>
</dbReference>
<evidence type="ECO:0000313" key="3">
    <source>
        <dbReference type="EMBL" id="MDZ8118374.1"/>
    </source>
</evidence>
<evidence type="ECO:0000313" key="4">
    <source>
        <dbReference type="Proteomes" id="UP001290861"/>
    </source>
</evidence>
<dbReference type="Proteomes" id="UP001290861">
    <property type="component" value="Unassembled WGS sequence"/>
</dbReference>
<keyword evidence="4" id="KW-1185">Reference proteome</keyword>
<gene>
    <name evidence="3" type="ORF">P9H32_06990</name>
</gene>
<name>A0ABU5MVY4_9BACT</name>